<evidence type="ECO:0000313" key="1">
    <source>
        <dbReference type="EMBL" id="KAF9510783.1"/>
    </source>
</evidence>
<proteinExistence type="predicted"/>
<dbReference type="EMBL" id="MU129010">
    <property type="protein sequence ID" value="KAF9510783.1"/>
    <property type="molecule type" value="Genomic_DNA"/>
</dbReference>
<protein>
    <recommendedName>
        <fullName evidence="3">Phytocyanin domain-containing protein</fullName>
    </recommendedName>
</protein>
<reference evidence="1" key="1">
    <citation type="journal article" date="2020" name="Nat. Commun.">
        <title>Large-scale genome sequencing of mycorrhizal fungi provides insights into the early evolution of symbiotic traits.</title>
        <authorList>
            <person name="Miyauchi S."/>
            <person name="Kiss E."/>
            <person name="Kuo A."/>
            <person name="Drula E."/>
            <person name="Kohler A."/>
            <person name="Sanchez-Garcia M."/>
            <person name="Morin E."/>
            <person name="Andreopoulos B."/>
            <person name="Barry K.W."/>
            <person name="Bonito G."/>
            <person name="Buee M."/>
            <person name="Carver A."/>
            <person name="Chen C."/>
            <person name="Cichocki N."/>
            <person name="Clum A."/>
            <person name="Culley D."/>
            <person name="Crous P.W."/>
            <person name="Fauchery L."/>
            <person name="Girlanda M."/>
            <person name="Hayes R.D."/>
            <person name="Keri Z."/>
            <person name="LaButti K."/>
            <person name="Lipzen A."/>
            <person name="Lombard V."/>
            <person name="Magnuson J."/>
            <person name="Maillard F."/>
            <person name="Murat C."/>
            <person name="Nolan M."/>
            <person name="Ohm R.A."/>
            <person name="Pangilinan J."/>
            <person name="Pereira M.F."/>
            <person name="Perotto S."/>
            <person name="Peter M."/>
            <person name="Pfister S."/>
            <person name="Riley R."/>
            <person name="Sitrit Y."/>
            <person name="Stielow J.B."/>
            <person name="Szollosi G."/>
            <person name="Zifcakova L."/>
            <person name="Stursova M."/>
            <person name="Spatafora J.W."/>
            <person name="Tedersoo L."/>
            <person name="Vaario L.M."/>
            <person name="Yamada A."/>
            <person name="Yan M."/>
            <person name="Wang P."/>
            <person name="Xu J."/>
            <person name="Bruns T."/>
            <person name="Baldrian P."/>
            <person name="Vilgalys R."/>
            <person name="Dunand C."/>
            <person name="Henrissat B."/>
            <person name="Grigoriev I.V."/>
            <person name="Hibbett D."/>
            <person name="Nagy L.G."/>
            <person name="Martin F.M."/>
        </authorList>
    </citation>
    <scope>NUCLEOTIDE SEQUENCE</scope>
    <source>
        <strain evidence="1">UP504</strain>
    </source>
</reference>
<dbReference type="OrthoDB" id="2331100at2759"/>
<dbReference type="InterPro" id="IPR052953">
    <property type="entry name" value="Ser-rich/MCO-related"/>
</dbReference>
<dbReference type="AlphaFoldDB" id="A0A9P6ARV7"/>
<keyword evidence="2" id="KW-1185">Reference proteome</keyword>
<evidence type="ECO:0000313" key="2">
    <source>
        <dbReference type="Proteomes" id="UP000886523"/>
    </source>
</evidence>
<dbReference type="PANTHER" id="PTHR34883">
    <property type="entry name" value="SERINE-RICH PROTEIN, PUTATIVE-RELATED-RELATED"/>
    <property type="match status" value="1"/>
</dbReference>
<evidence type="ECO:0008006" key="3">
    <source>
        <dbReference type="Google" id="ProtNLM"/>
    </source>
</evidence>
<accession>A0A9P6ARV7</accession>
<sequence>MSPPKQYSSVQYGSGYSGGYNDCVQKCMAVFGAPMMGSSSMSSGESTMMPTPTMPGGSPGGGATHTVIVAPTKGILRFVPFALNASVGDTIHYLWGAGPHTVTKSSILEPCNKSSDPGFFNSGPRNATATFDEVVNDTNPLFFYCNVPGHCPKGMFGIINPPSAPVTTSLTSLGAMMPSMVSNSTSLAAMLAFTNNATMGTSAYSWGENLDLSNVPTWAHEEFVMNVMYSRLTFAANPGMLESKLGASVPNGTAMVVPADINTVSGNPYDGSAYPTVSTPANVGNATSSALTSPTSGSQNSGARSLVSSTAVVGFIALIVSWLAM</sequence>
<dbReference type="CDD" id="cd00920">
    <property type="entry name" value="Cupredoxin"/>
    <property type="match status" value="1"/>
</dbReference>
<dbReference type="Gene3D" id="2.60.40.420">
    <property type="entry name" value="Cupredoxins - blue copper proteins"/>
    <property type="match status" value="1"/>
</dbReference>
<dbReference type="Proteomes" id="UP000886523">
    <property type="component" value="Unassembled WGS sequence"/>
</dbReference>
<comment type="caution">
    <text evidence="1">The sequence shown here is derived from an EMBL/GenBank/DDBJ whole genome shotgun (WGS) entry which is preliminary data.</text>
</comment>
<dbReference type="InterPro" id="IPR008972">
    <property type="entry name" value="Cupredoxin"/>
</dbReference>
<organism evidence="1 2">
    <name type="scientific">Hydnum rufescens UP504</name>
    <dbReference type="NCBI Taxonomy" id="1448309"/>
    <lineage>
        <taxon>Eukaryota</taxon>
        <taxon>Fungi</taxon>
        <taxon>Dikarya</taxon>
        <taxon>Basidiomycota</taxon>
        <taxon>Agaricomycotina</taxon>
        <taxon>Agaricomycetes</taxon>
        <taxon>Cantharellales</taxon>
        <taxon>Hydnaceae</taxon>
        <taxon>Hydnum</taxon>
    </lineage>
</organism>
<name>A0A9P6ARV7_9AGAM</name>
<gene>
    <name evidence="1" type="ORF">BS47DRAFT_1373252</name>
</gene>
<dbReference type="SUPFAM" id="SSF49503">
    <property type="entry name" value="Cupredoxins"/>
    <property type="match status" value="1"/>
</dbReference>
<dbReference type="PANTHER" id="PTHR34883:SF15">
    <property type="entry name" value="EXTRACELLULAR SERINE-RICH PROTEIN"/>
    <property type="match status" value="1"/>
</dbReference>